<gene>
    <name evidence="8" type="ORF">TTEB3V08_LOCUS6657</name>
</gene>
<dbReference type="GO" id="GO:0007015">
    <property type="term" value="P:actin filament organization"/>
    <property type="evidence" value="ECO:0007669"/>
    <property type="project" value="TreeGrafter"/>
</dbReference>
<feature type="coiled-coil region" evidence="5">
    <location>
        <begin position="611"/>
        <end position="652"/>
    </location>
</feature>
<dbReference type="GO" id="GO:0043325">
    <property type="term" value="F:phosphatidylinositol-3,4-bisphosphate binding"/>
    <property type="evidence" value="ECO:0007669"/>
    <property type="project" value="TreeGrafter"/>
</dbReference>
<dbReference type="SUPFAM" id="SSF109885">
    <property type="entry name" value="I/LWEQ domain"/>
    <property type="match status" value="1"/>
</dbReference>
<evidence type="ECO:0000313" key="8">
    <source>
        <dbReference type="EMBL" id="CAD7458683.1"/>
    </source>
</evidence>
<dbReference type="SMART" id="SM00307">
    <property type="entry name" value="ILWEQ"/>
    <property type="match status" value="1"/>
</dbReference>
<feature type="coiled-coil region" evidence="5">
    <location>
        <begin position="506"/>
        <end position="565"/>
    </location>
</feature>
<dbReference type="InterPro" id="IPR011417">
    <property type="entry name" value="ANTH_dom"/>
</dbReference>
<protein>
    <recommendedName>
        <fullName evidence="9">Huntingtin interacting protein 1</fullName>
    </recommendedName>
</protein>
<evidence type="ECO:0000259" key="6">
    <source>
        <dbReference type="PROSITE" id="PS50942"/>
    </source>
</evidence>
<dbReference type="InterPro" id="IPR002558">
    <property type="entry name" value="ILWEQ_dom"/>
</dbReference>
<dbReference type="EMBL" id="OE002419">
    <property type="protein sequence ID" value="CAD7458683.1"/>
    <property type="molecule type" value="Genomic_DNA"/>
</dbReference>
<dbReference type="GO" id="GO:0048268">
    <property type="term" value="P:clathrin coat assembly"/>
    <property type="evidence" value="ECO:0007669"/>
    <property type="project" value="TreeGrafter"/>
</dbReference>
<keyword evidence="3" id="KW-0963">Cytoplasm</keyword>
<dbReference type="GO" id="GO:0030864">
    <property type="term" value="C:cortical actin cytoskeleton"/>
    <property type="evidence" value="ECO:0007669"/>
    <property type="project" value="TreeGrafter"/>
</dbReference>
<evidence type="ECO:0000256" key="3">
    <source>
        <dbReference type="ARBA" id="ARBA00022490"/>
    </source>
</evidence>
<evidence type="ECO:0008006" key="9">
    <source>
        <dbReference type="Google" id="ProtNLM"/>
    </source>
</evidence>
<dbReference type="GO" id="GO:0030136">
    <property type="term" value="C:clathrin-coated vesicle"/>
    <property type="evidence" value="ECO:0007669"/>
    <property type="project" value="TreeGrafter"/>
</dbReference>
<dbReference type="InterPro" id="IPR030224">
    <property type="entry name" value="Sla2_fam"/>
</dbReference>
<dbReference type="SUPFAM" id="SSF90257">
    <property type="entry name" value="Myosin rod fragments"/>
    <property type="match status" value="1"/>
</dbReference>
<dbReference type="FunFam" id="1.20.1410.10:FF:000006">
    <property type="entry name" value="Huntingtin interacting protein"/>
    <property type="match status" value="1"/>
</dbReference>
<evidence type="ECO:0000256" key="2">
    <source>
        <dbReference type="ARBA" id="ARBA00010135"/>
    </source>
</evidence>
<dbReference type="PANTHER" id="PTHR10407:SF15">
    <property type="entry name" value="HUNTINGTIN INTERACTING PROTEIN 1"/>
    <property type="match status" value="1"/>
</dbReference>
<feature type="coiled-coil region" evidence="5">
    <location>
        <begin position="423"/>
        <end position="471"/>
    </location>
</feature>
<dbReference type="AlphaFoldDB" id="A0A7R9II71"/>
<feature type="domain" description="ENTH" evidence="6">
    <location>
        <begin position="74"/>
        <end position="212"/>
    </location>
</feature>
<organism evidence="8">
    <name type="scientific">Timema tahoe</name>
    <dbReference type="NCBI Taxonomy" id="61484"/>
    <lineage>
        <taxon>Eukaryota</taxon>
        <taxon>Metazoa</taxon>
        <taxon>Ecdysozoa</taxon>
        <taxon>Arthropoda</taxon>
        <taxon>Hexapoda</taxon>
        <taxon>Insecta</taxon>
        <taxon>Pterygota</taxon>
        <taxon>Neoptera</taxon>
        <taxon>Polyneoptera</taxon>
        <taxon>Phasmatodea</taxon>
        <taxon>Timematodea</taxon>
        <taxon>Timematoidea</taxon>
        <taxon>Timematidae</taxon>
        <taxon>Timema</taxon>
    </lineage>
</organism>
<dbReference type="Pfam" id="PF01608">
    <property type="entry name" value="I_LWEQ"/>
    <property type="match status" value="1"/>
</dbReference>
<dbReference type="Pfam" id="PF07651">
    <property type="entry name" value="ANTH"/>
    <property type="match status" value="1"/>
</dbReference>
<dbReference type="CDD" id="cd17006">
    <property type="entry name" value="ANTH_N_HIP1_like"/>
    <property type="match status" value="1"/>
</dbReference>
<dbReference type="InterPro" id="IPR008942">
    <property type="entry name" value="ENTH_VHS"/>
</dbReference>
<dbReference type="FunFam" id="1.25.40.90:FF:000012">
    <property type="entry name" value="Huntingtin interacting protein 1-related"/>
    <property type="match status" value="1"/>
</dbReference>
<dbReference type="Gene3D" id="1.20.5.1700">
    <property type="match status" value="1"/>
</dbReference>
<dbReference type="Gene3D" id="1.20.1410.10">
    <property type="entry name" value="I/LWEQ domain"/>
    <property type="match status" value="1"/>
</dbReference>
<feature type="domain" description="I/LWEQ" evidence="7">
    <location>
        <begin position="802"/>
        <end position="1043"/>
    </location>
</feature>
<proteinExistence type="inferred from homology"/>
<dbReference type="GO" id="GO:0051015">
    <property type="term" value="F:actin filament binding"/>
    <property type="evidence" value="ECO:0007669"/>
    <property type="project" value="TreeGrafter"/>
</dbReference>
<dbReference type="GO" id="GO:0032051">
    <property type="term" value="F:clathrin light chain binding"/>
    <property type="evidence" value="ECO:0007669"/>
    <property type="project" value="TreeGrafter"/>
</dbReference>
<dbReference type="PROSITE" id="PS50942">
    <property type="entry name" value="ENTH"/>
    <property type="match status" value="1"/>
</dbReference>
<dbReference type="SUPFAM" id="SSF48464">
    <property type="entry name" value="ENTH/VHS domain"/>
    <property type="match status" value="1"/>
</dbReference>
<accession>A0A7R9II71</accession>
<sequence>MEHALWFDIAWRKAGRRANQGPIYTVYLFPPRLNIREEMWKVGFRGSVPSLAWREGGKKHPTALSKTFHSPDKTGLTVMRIPSISIGKAVNHIENPVKEKHVRSILLTFYLLTGTIIGTFHEKGGNTFWSCVLRLPMQDDRIVAWKFCHVLHKVLREGHPKVLFDSQRFRGRIEDLGKLWVHLREGYGKLIHLYTQLLMTKLDFHRRNPRFPGNLQVTKEELQDIGENDINNYFQMSVEMFDYMDNILELQTSIFGSLDMSRSNSMTSCGQCRLAPLIPCIQDSSQLYDYCVKILFKLHASLPPDILIGHRERFLKQFKELRQFYINASTMQYFKTLIQIPLLPDISYYGTLDSISQNPPNFLIQAELRSYVTPVVILPAEEPSPPESDAVDGTLIDTSDSGSTGEFVDFNHHQNGSISPDILAERDSLIEQLQMEVSRLRSEIQRLQRVVEQLHDKIGELETQLATKDSELLQERQLKDDLMQQTVVISRYQETEEKFKTVDGKFQKLKEVYTKLRDEHVQLIRQKADVVKQLEGDRLLAQSVQASMEAKLQEISVEKSRAQETLQKSSALEGELEILRAAQEAARTETLTLASRMDYVTNEKSVLESELQDLLSQKGDLDVRLREAEDKYRELLRTKNEFENKLHRLLGTCLSGAEAIVQKSIEDVDNPALSAVKCSPDYFRSLTEPVSTLLDEVDSSFHNFNSDSSSSTIEPLVRSVGQMAHSLANYLIHGKATSNISPDIEFGESIEEVCKLVGSDAVTLLRNMKDKSKAADVPGNVAAAKARVGQVDALVEKLMVRLQGDTKEIIGDLVEDELASMDKAIEEAANRIEDMLRKSRAADSGIKLEVNEKILDSCTNLMRAIRELVKKSRLLQAEIVLQGKGTASATEFYKRNHQWTEGLISAAKAVGMGAKFLLTAADKVVRGEGKFEQLMVASQEIAASTAQLVVASRVKAERNSANLGALSQASKGVTQATGVVVATSKSCSEMVEESEDLDVSGLSLHQAKRLEMESQVRVLELEANLQKERERLATLRRQHYRLAGELEGWDQQVSVQSMGPLEVHFNRKHPCL</sequence>
<name>A0A7R9II71_9NEOP</name>
<evidence type="ECO:0000259" key="7">
    <source>
        <dbReference type="PROSITE" id="PS50945"/>
    </source>
</evidence>
<dbReference type="Gene3D" id="1.25.40.90">
    <property type="match status" value="1"/>
</dbReference>
<dbReference type="PROSITE" id="PS50945">
    <property type="entry name" value="I_LWEQ"/>
    <property type="match status" value="1"/>
</dbReference>
<evidence type="ECO:0000256" key="1">
    <source>
        <dbReference type="ARBA" id="ARBA00004496"/>
    </source>
</evidence>
<reference evidence="8" key="1">
    <citation type="submission" date="2020-11" db="EMBL/GenBank/DDBJ databases">
        <authorList>
            <person name="Tran Van P."/>
        </authorList>
    </citation>
    <scope>NUCLEOTIDE SEQUENCE</scope>
</reference>
<dbReference type="GO" id="GO:0080025">
    <property type="term" value="F:phosphatidylinositol-3,5-bisphosphate binding"/>
    <property type="evidence" value="ECO:0007669"/>
    <property type="project" value="TreeGrafter"/>
</dbReference>
<dbReference type="PANTHER" id="PTHR10407">
    <property type="entry name" value="HUNTINGTIN INTERACTING PROTEIN 1"/>
    <property type="match status" value="1"/>
</dbReference>
<evidence type="ECO:0000256" key="5">
    <source>
        <dbReference type="SAM" id="Coils"/>
    </source>
</evidence>
<comment type="similarity">
    <text evidence="2">Belongs to the SLA2 family.</text>
</comment>
<dbReference type="SMART" id="SM00273">
    <property type="entry name" value="ENTH"/>
    <property type="match status" value="1"/>
</dbReference>
<keyword evidence="5" id="KW-0175">Coiled coil</keyword>
<dbReference type="InterPro" id="IPR035964">
    <property type="entry name" value="I/LWEQ_dom_sf"/>
</dbReference>
<dbReference type="InterPro" id="IPR013809">
    <property type="entry name" value="ENTH"/>
</dbReference>
<evidence type="ECO:0000256" key="4">
    <source>
        <dbReference type="ARBA" id="ARBA00023203"/>
    </source>
</evidence>
<keyword evidence="4" id="KW-0009">Actin-binding</keyword>
<comment type="subcellular location">
    <subcellularLocation>
        <location evidence="1">Cytoplasm</location>
    </subcellularLocation>
</comment>
<dbReference type="GO" id="GO:0006897">
    <property type="term" value="P:endocytosis"/>
    <property type="evidence" value="ECO:0007669"/>
    <property type="project" value="InterPro"/>
</dbReference>
<dbReference type="GO" id="GO:0035615">
    <property type="term" value="F:clathrin adaptor activity"/>
    <property type="evidence" value="ECO:0007669"/>
    <property type="project" value="TreeGrafter"/>
</dbReference>